<feature type="transmembrane region" description="Helical" evidence="7">
    <location>
        <begin position="213"/>
        <end position="232"/>
    </location>
</feature>
<dbReference type="InterPro" id="IPR048279">
    <property type="entry name" value="MdtK-like"/>
</dbReference>
<reference evidence="8 9" key="1">
    <citation type="submission" date="2018-09" db="EMBL/GenBank/DDBJ databases">
        <authorList>
            <person name="Grouzdev D.S."/>
            <person name="Krutkina M.S."/>
        </authorList>
    </citation>
    <scope>NUCLEOTIDE SEQUENCE [LARGE SCALE GENOMIC DNA]</scope>
    <source>
        <strain evidence="8 9">RmlP001</strain>
    </source>
</reference>
<evidence type="ECO:0000256" key="4">
    <source>
        <dbReference type="ARBA" id="ARBA00022692"/>
    </source>
</evidence>
<dbReference type="GO" id="GO:0005886">
    <property type="term" value="C:plasma membrane"/>
    <property type="evidence" value="ECO:0007669"/>
    <property type="project" value="UniProtKB-SubCell"/>
</dbReference>
<evidence type="ECO:0000256" key="7">
    <source>
        <dbReference type="SAM" id="Phobius"/>
    </source>
</evidence>
<dbReference type="AlphaFoldDB" id="A0A4Q2RHG0"/>
<gene>
    <name evidence="8" type="ORF">D3272_06450</name>
</gene>
<feature type="transmembrane region" description="Helical" evidence="7">
    <location>
        <begin position="151"/>
        <end position="168"/>
    </location>
</feature>
<feature type="transmembrane region" description="Helical" evidence="7">
    <location>
        <begin position="76"/>
        <end position="98"/>
    </location>
</feature>
<comment type="caution">
    <text evidence="8">The sequence shown here is derived from an EMBL/GenBank/DDBJ whole genome shotgun (WGS) entry which is preliminary data.</text>
</comment>
<keyword evidence="5 7" id="KW-1133">Transmembrane helix</keyword>
<dbReference type="InterPro" id="IPR052031">
    <property type="entry name" value="Membrane_Transporter-Flippase"/>
</dbReference>
<dbReference type="InterPro" id="IPR002528">
    <property type="entry name" value="MATE_fam"/>
</dbReference>
<feature type="transmembrane region" description="Helical" evidence="7">
    <location>
        <begin position="261"/>
        <end position="279"/>
    </location>
</feature>
<dbReference type="Pfam" id="PF01554">
    <property type="entry name" value="MatE"/>
    <property type="match status" value="2"/>
</dbReference>
<keyword evidence="6 7" id="KW-0472">Membrane</keyword>
<organism evidence="8 9">
    <name type="scientific">Lichenibacterium ramalinae</name>
    <dbReference type="NCBI Taxonomy" id="2316527"/>
    <lineage>
        <taxon>Bacteria</taxon>
        <taxon>Pseudomonadati</taxon>
        <taxon>Pseudomonadota</taxon>
        <taxon>Alphaproteobacteria</taxon>
        <taxon>Hyphomicrobiales</taxon>
        <taxon>Lichenihabitantaceae</taxon>
        <taxon>Lichenibacterium</taxon>
    </lineage>
</organism>
<evidence type="ECO:0000256" key="2">
    <source>
        <dbReference type="ARBA" id="ARBA00022448"/>
    </source>
</evidence>
<feature type="transmembrane region" description="Helical" evidence="7">
    <location>
        <begin position="174"/>
        <end position="193"/>
    </location>
</feature>
<feature type="transmembrane region" description="Helical" evidence="7">
    <location>
        <begin position="43"/>
        <end position="64"/>
    </location>
</feature>
<comment type="subcellular location">
    <subcellularLocation>
        <location evidence="1">Cell inner membrane</location>
        <topology evidence="1">Multi-pass membrane protein</topology>
    </subcellularLocation>
</comment>
<evidence type="ECO:0000256" key="5">
    <source>
        <dbReference type="ARBA" id="ARBA00022989"/>
    </source>
</evidence>
<evidence type="ECO:0000313" key="9">
    <source>
        <dbReference type="Proteomes" id="UP000289411"/>
    </source>
</evidence>
<feature type="transmembrane region" description="Helical" evidence="7">
    <location>
        <begin position="299"/>
        <end position="324"/>
    </location>
</feature>
<evidence type="ECO:0000256" key="3">
    <source>
        <dbReference type="ARBA" id="ARBA00022475"/>
    </source>
</evidence>
<feature type="transmembrane region" description="Helical" evidence="7">
    <location>
        <begin position="118"/>
        <end position="139"/>
    </location>
</feature>
<keyword evidence="3" id="KW-1003">Cell membrane</keyword>
<feature type="transmembrane region" description="Helical" evidence="7">
    <location>
        <begin position="7"/>
        <end position="23"/>
    </location>
</feature>
<evidence type="ECO:0000313" key="8">
    <source>
        <dbReference type="EMBL" id="RYB06483.1"/>
    </source>
</evidence>
<feature type="transmembrane region" description="Helical" evidence="7">
    <location>
        <begin position="396"/>
        <end position="418"/>
    </location>
</feature>
<dbReference type="PIRSF" id="PIRSF006603">
    <property type="entry name" value="DinF"/>
    <property type="match status" value="1"/>
</dbReference>
<dbReference type="PANTHER" id="PTHR43549">
    <property type="entry name" value="MULTIDRUG RESISTANCE PROTEIN YPNP-RELATED"/>
    <property type="match status" value="1"/>
</dbReference>
<keyword evidence="4 7" id="KW-0812">Transmembrane</keyword>
<proteinExistence type="predicted"/>
<dbReference type="GO" id="GO:0015297">
    <property type="term" value="F:antiporter activity"/>
    <property type="evidence" value="ECO:0007669"/>
    <property type="project" value="InterPro"/>
</dbReference>
<dbReference type="GO" id="GO:0042910">
    <property type="term" value="F:xenobiotic transmembrane transporter activity"/>
    <property type="evidence" value="ECO:0007669"/>
    <property type="project" value="InterPro"/>
</dbReference>
<dbReference type="Proteomes" id="UP000289411">
    <property type="component" value="Unassembled WGS sequence"/>
</dbReference>
<sequence length="442" mass="44947">MTLTGTVGTLSIFAVDLLSLIYVSRLGSTELKASAGFATQVLVYPVAVDIGITIAVTAAVSRALGSGHRARARRIAASGLLIAGVIGAAVAVAALLGAAPSLAMFGARGEARDVAERFLLIALPGNVPLALGMALSGVLRAVGDARRAMMVTLAGGLVVAVLDPLLIFGLHLGIYGAAISTLASRFVLLGVGLHGVGRVHGLLQWPRLRTLGLDARILAAVAVPAVAANLATPFGNGYALHVYAGYGDAAVAAAAIIDRTVYVGFAVIFALTGAIGPILGQNLGAGLHARVSETLTRCFVVTLAYALAVWLVLALAWPGIAALFRASPETAAYLGFFCRWGVSAWLFIGMLFVANAAFNNLGFPLLSMLFNWGRATLGTLPCVAFGAHVGGVEGGMVGMAVGAAVFGVGAVVTAYGVVGRMARTTAAHTRRDPGPAALREGT</sequence>
<evidence type="ECO:0000256" key="1">
    <source>
        <dbReference type="ARBA" id="ARBA00004429"/>
    </source>
</evidence>
<dbReference type="OrthoDB" id="9806302at2"/>
<keyword evidence="2" id="KW-0813">Transport</keyword>
<accession>A0A4Q2RHG0</accession>
<name>A0A4Q2RHG0_9HYPH</name>
<keyword evidence="9" id="KW-1185">Reference proteome</keyword>
<evidence type="ECO:0000256" key="6">
    <source>
        <dbReference type="ARBA" id="ARBA00023136"/>
    </source>
</evidence>
<protein>
    <submittedName>
        <fullName evidence="8">MATE family efflux transporter</fullName>
    </submittedName>
</protein>
<feature type="transmembrane region" description="Helical" evidence="7">
    <location>
        <begin position="336"/>
        <end position="358"/>
    </location>
</feature>
<dbReference type="EMBL" id="QYBC01000004">
    <property type="protein sequence ID" value="RYB06483.1"/>
    <property type="molecule type" value="Genomic_DNA"/>
</dbReference>
<dbReference type="PANTHER" id="PTHR43549:SF3">
    <property type="entry name" value="MULTIDRUG RESISTANCE PROTEIN YPNP-RELATED"/>
    <property type="match status" value="1"/>
</dbReference>
<reference evidence="8 9" key="2">
    <citation type="submission" date="2019-02" db="EMBL/GenBank/DDBJ databases">
        <title>'Lichenibacterium ramalinii' gen. nov. sp. nov., 'Lichenibacterium minor' gen. nov. sp. nov.</title>
        <authorList>
            <person name="Pankratov T."/>
        </authorList>
    </citation>
    <scope>NUCLEOTIDE SEQUENCE [LARGE SCALE GENOMIC DNA]</scope>
    <source>
        <strain evidence="8 9">RmlP001</strain>
    </source>
</reference>